<dbReference type="Proteomes" id="UP000218418">
    <property type="component" value="Chromosome"/>
</dbReference>
<protein>
    <submittedName>
        <fullName evidence="1">Uncharacterized protein</fullName>
    </submittedName>
</protein>
<dbReference type="AlphaFoldDB" id="A0A1Z4LS25"/>
<dbReference type="EMBL" id="AP018227">
    <property type="protein sequence ID" value="BAY84042.1"/>
    <property type="molecule type" value="Genomic_DNA"/>
</dbReference>
<proteinExistence type="predicted"/>
<keyword evidence="2" id="KW-1185">Reference proteome</keyword>
<reference evidence="1 2" key="1">
    <citation type="submission" date="2017-06" db="EMBL/GenBank/DDBJ databases">
        <title>Genome sequencing of cyanobaciteial culture collection at National Institute for Environmental Studies (NIES).</title>
        <authorList>
            <person name="Hirose Y."/>
            <person name="Shimura Y."/>
            <person name="Fujisawa T."/>
            <person name="Nakamura Y."/>
            <person name="Kawachi M."/>
        </authorList>
    </citation>
    <scope>NUCLEOTIDE SEQUENCE [LARGE SCALE GENOMIC DNA]</scope>
    <source>
        <strain evidence="1 2">NIES-267</strain>
    </source>
</reference>
<organism evidence="1 2">
    <name type="scientific">Calothrix parasitica NIES-267</name>
    <dbReference type="NCBI Taxonomy" id="1973488"/>
    <lineage>
        <taxon>Bacteria</taxon>
        <taxon>Bacillati</taxon>
        <taxon>Cyanobacteriota</taxon>
        <taxon>Cyanophyceae</taxon>
        <taxon>Nostocales</taxon>
        <taxon>Calotrichaceae</taxon>
        <taxon>Calothrix</taxon>
    </lineage>
</organism>
<evidence type="ECO:0000313" key="1">
    <source>
        <dbReference type="EMBL" id="BAY84042.1"/>
    </source>
</evidence>
<evidence type="ECO:0000313" key="2">
    <source>
        <dbReference type="Proteomes" id="UP000218418"/>
    </source>
</evidence>
<gene>
    <name evidence="1" type="ORF">NIES267_35370</name>
</gene>
<sequence>MALSDGLLLTLVSTVICIVFPKLISSVFAVKSKSNTQAVATIPLKQTE</sequence>
<name>A0A1Z4LS25_9CYAN</name>
<accession>A0A1Z4LS25</accession>